<comment type="similarity">
    <text evidence="2">Belongs to the SelU family.</text>
</comment>
<dbReference type="HAMAP" id="MF_01622">
    <property type="entry name" value="tRNA_sel_U_synth"/>
    <property type="match status" value="1"/>
</dbReference>
<dbReference type="NCBIfam" id="NF008751">
    <property type="entry name" value="PRK11784.1-3"/>
    <property type="match status" value="1"/>
</dbReference>
<name>A0A4U1BCA0_9GAMM</name>
<accession>A0A4U1BCA0</accession>
<evidence type="ECO:0000259" key="3">
    <source>
        <dbReference type="PROSITE" id="PS50206"/>
    </source>
</evidence>
<dbReference type="NCBIfam" id="NF008750">
    <property type="entry name" value="PRK11784.1-2"/>
    <property type="match status" value="1"/>
</dbReference>
<keyword evidence="2" id="KW-0808">Transferase</keyword>
<comment type="catalytic activity">
    <reaction evidence="2">
        <text>5-methylaminomethyl-2-(Se-phospho)selenouridine(34) in tRNA + H2O = 5-methylaminomethyl-2-selenouridine(34) in tRNA + phosphate</text>
        <dbReference type="Rhea" id="RHEA:60176"/>
        <dbReference type="Rhea" id="RHEA-COMP:10196"/>
        <dbReference type="Rhea" id="RHEA-COMP:15523"/>
        <dbReference type="ChEBI" id="CHEBI:15377"/>
        <dbReference type="ChEBI" id="CHEBI:43474"/>
        <dbReference type="ChEBI" id="CHEBI:82743"/>
        <dbReference type="ChEBI" id="CHEBI:143702"/>
    </reaction>
</comment>
<dbReference type="SMART" id="SM00450">
    <property type="entry name" value="RHOD"/>
    <property type="match status" value="1"/>
</dbReference>
<dbReference type="Proteomes" id="UP000305674">
    <property type="component" value="Unassembled WGS sequence"/>
</dbReference>
<dbReference type="SUPFAM" id="SSF52821">
    <property type="entry name" value="Rhodanese/Cell cycle control phosphatase"/>
    <property type="match status" value="1"/>
</dbReference>
<dbReference type="GO" id="GO:0002098">
    <property type="term" value="P:tRNA wobble uridine modification"/>
    <property type="evidence" value="ECO:0007669"/>
    <property type="project" value="UniProtKB-UniRule"/>
</dbReference>
<proteinExistence type="inferred from homology"/>
<dbReference type="EMBL" id="SWCI01000013">
    <property type="protein sequence ID" value="TKB47651.1"/>
    <property type="molecule type" value="Genomic_DNA"/>
</dbReference>
<comment type="subunit">
    <text evidence="2">Monomer.</text>
</comment>
<dbReference type="InterPro" id="IPR001763">
    <property type="entry name" value="Rhodanese-like_dom"/>
</dbReference>
<dbReference type="InterPro" id="IPR017582">
    <property type="entry name" value="SelU"/>
</dbReference>
<comment type="caution">
    <text evidence="4">The sequence shown here is derived from an EMBL/GenBank/DDBJ whole genome shotgun (WGS) entry which is preliminary data.</text>
</comment>
<keyword evidence="5" id="KW-1185">Reference proteome</keyword>
<dbReference type="GO" id="GO:0043828">
    <property type="term" value="F:tRNA 2-selenouridine synthase activity"/>
    <property type="evidence" value="ECO:0007669"/>
    <property type="project" value="UniProtKB-EC"/>
</dbReference>
<comment type="catalytic activity">
    <reaction evidence="2">
        <text>5-methylaminomethyl-S-(2E)-geranyl-thiouridine(34) in tRNA + selenophosphate + H(+) = 5-methylaminomethyl-2-(Se-phospho)selenouridine(34) in tRNA + (2E)-thiogeraniol</text>
        <dbReference type="Rhea" id="RHEA:60172"/>
        <dbReference type="Rhea" id="RHEA-COMP:14654"/>
        <dbReference type="Rhea" id="RHEA-COMP:15523"/>
        <dbReference type="ChEBI" id="CHEBI:15378"/>
        <dbReference type="ChEBI" id="CHEBI:16144"/>
        <dbReference type="ChEBI" id="CHEBI:140632"/>
        <dbReference type="ChEBI" id="CHEBI:143702"/>
        <dbReference type="ChEBI" id="CHEBI:143703"/>
    </reaction>
</comment>
<dbReference type="InterPro" id="IPR058840">
    <property type="entry name" value="AAA_SelU"/>
</dbReference>
<dbReference type="InterPro" id="IPR036873">
    <property type="entry name" value="Rhodanese-like_dom_sf"/>
</dbReference>
<dbReference type="GO" id="GO:0016765">
    <property type="term" value="F:transferase activity, transferring alkyl or aryl (other than methyl) groups"/>
    <property type="evidence" value="ECO:0007669"/>
    <property type="project" value="UniProtKB-UniRule"/>
</dbReference>
<feature type="active site" description="S-selanylcysteine intermediate" evidence="2">
    <location>
        <position position="96"/>
    </location>
</feature>
<comment type="catalytic activity">
    <reaction evidence="2">
        <text>5-methylaminomethyl-2-thiouridine(34) in tRNA + selenophosphate + (2E)-geranyl diphosphate + H2O + H(+) = 5-methylaminomethyl-2-selenouridine(34) in tRNA + (2E)-thiogeraniol + phosphate + diphosphate</text>
        <dbReference type="Rhea" id="RHEA:42716"/>
        <dbReference type="Rhea" id="RHEA-COMP:10195"/>
        <dbReference type="Rhea" id="RHEA-COMP:10196"/>
        <dbReference type="ChEBI" id="CHEBI:15377"/>
        <dbReference type="ChEBI" id="CHEBI:15378"/>
        <dbReference type="ChEBI" id="CHEBI:16144"/>
        <dbReference type="ChEBI" id="CHEBI:33019"/>
        <dbReference type="ChEBI" id="CHEBI:43474"/>
        <dbReference type="ChEBI" id="CHEBI:58057"/>
        <dbReference type="ChEBI" id="CHEBI:74455"/>
        <dbReference type="ChEBI" id="CHEBI:82743"/>
        <dbReference type="ChEBI" id="CHEBI:143703"/>
        <dbReference type="EC" id="2.9.1.3"/>
    </reaction>
</comment>
<evidence type="ECO:0000256" key="2">
    <source>
        <dbReference type="HAMAP-Rule" id="MF_01622"/>
    </source>
</evidence>
<dbReference type="PANTHER" id="PTHR30401:SF0">
    <property type="entry name" value="TRNA 2-SELENOURIDINE SYNTHASE"/>
    <property type="match status" value="1"/>
</dbReference>
<comment type="catalytic activity">
    <reaction evidence="2">
        <text>5-methylaminomethyl-2-thiouridine(34) in tRNA + (2E)-geranyl diphosphate = 5-methylaminomethyl-S-(2E)-geranyl-thiouridine(34) in tRNA + diphosphate</text>
        <dbReference type="Rhea" id="RHEA:14085"/>
        <dbReference type="Rhea" id="RHEA-COMP:10195"/>
        <dbReference type="Rhea" id="RHEA-COMP:14654"/>
        <dbReference type="ChEBI" id="CHEBI:33019"/>
        <dbReference type="ChEBI" id="CHEBI:58057"/>
        <dbReference type="ChEBI" id="CHEBI:74455"/>
        <dbReference type="ChEBI" id="CHEBI:140632"/>
    </reaction>
</comment>
<evidence type="ECO:0000313" key="4">
    <source>
        <dbReference type="EMBL" id="TKB47651.1"/>
    </source>
</evidence>
<dbReference type="EC" id="2.9.1.3" evidence="2"/>
<dbReference type="Pfam" id="PF00581">
    <property type="entry name" value="Rhodanese"/>
    <property type="match status" value="1"/>
</dbReference>
<evidence type="ECO:0000313" key="5">
    <source>
        <dbReference type="Proteomes" id="UP000305674"/>
    </source>
</evidence>
<reference evidence="4 5" key="1">
    <citation type="submission" date="2019-04" db="EMBL/GenBank/DDBJ databases">
        <authorList>
            <person name="Hwang J.C."/>
        </authorList>
    </citation>
    <scope>NUCLEOTIDE SEQUENCE [LARGE SCALE GENOMIC DNA]</scope>
    <source>
        <strain evidence="4 5">IMCC35001</strain>
    </source>
</reference>
<organism evidence="4 5">
    <name type="scientific">Ferrimonas sediminicola</name>
    <dbReference type="NCBI Taxonomy" id="2569538"/>
    <lineage>
        <taxon>Bacteria</taxon>
        <taxon>Pseudomonadati</taxon>
        <taxon>Pseudomonadota</taxon>
        <taxon>Gammaproteobacteria</taxon>
        <taxon>Alteromonadales</taxon>
        <taxon>Ferrimonadaceae</taxon>
        <taxon>Ferrimonas</taxon>
    </lineage>
</organism>
<keyword evidence="1 2" id="KW-0711">Selenium</keyword>
<gene>
    <name evidence="4" type="primary">mnmH</name>
    <name evidence="2" type="synonym">selU</name>
    <name evidence="4" type="ORF">FCL40_15695</name>
</gene>
<protein>
    <recommendedName>
        <fullName evidence="2">tRNA 2-selenouridine synthase</fullName>
        <ecNumber evidence="2">2.9.1.3</ecNumber>
    </recommendedName>
</protein>
<sequence length="365" mass="42384">MKTLGADHYQELLLSDRPLIDLRAPVEFAKGAFPNSINLPLMNDQERAAVGTCYKRQGQMAAIELGHKLVRGEVKAQRQQAWKRFLDQHPDAVLYCFRGGLRSELSQQWIAEVGHERPFIEGGYKGMRTFLMEQTDRITSETRMWIVGGMTGCGKTDFLKLRQDMIDLEGLANHRGSSFGRQVTEQPTQIDFENHLAVQLMRHRRAGQRQLVLEDESRLIGRVSLPLEMHGRMQQAPLVLLEVNQEERVERILRDYVTDIAAAFIRRDGDALGFSNFQDHLLSAMDRIRKRLGDQHHRELRAVMQQGFEDQLKGSLDAHRHWIQALLNHYYDPMYRHQLEQRLERVIFRGDHQAVHQWLDHKAQG</sequence>
<dbReference type="Gene3D" id="3.40.250.10">
    <property type="entry name" value="Rhodanese-like domain"/>
    <property type="match status" value="1"/>
</dbReference>
<dbReference type="CDD" id="cd01520">
    <property type="entry name" value="RHOD_YbbB"/>
    <property type="match status" value="1"/>
</dbReference>
<dbReference type="RefSeq" id="WP_136854242.1">
    <property type="nucleotide sequence ID" value="NZ_SWCI01000013.1"/>
</dbReference>
<evidence type="ECO:0000256" key="1">
    <source>
        <dbReference type="ARBA" id="ARBA00023266"/>
    </source>
</evidence>
<comment type="function">
    <text evidence="2">Involved in the post-transcriptional modification of the uridine at the wobble position (U34) of tRNA(Lys), tRNA(Glu) and tRNA(Gln). Catalyzes the conversion of 2-thiouridine (S2U-RNA) to 2-selenouridine (Se2U-RNA). Acts in a two-step process involving geranylation of 2-thiouridine (S2U) to S-geranyl-2-thiouridine (geS2U) and subsequent selenation of the latter derivative to 2-selenouridine (Se2U) in the tRNA chain.</text>
</comment>
<feature type="domain" description="Rhodanese" evidence="3">
    <location>
        <begin position="13"/>
        <end position="136"/>
    </location>
</feature>
<dbReference type="NCBIfam" id="TIGR03167">
    <property type="entry name" value="tRNA_sel_U_synt"/>
    <property type="match status" value="1"/>
</dbReference>
<dbReference type="PROSITE" id="PS50206">
    <property type="entry name" value="RHODANESE_3"/>
    <property type="match status" value="1"/>
</dbReference>
<dbReference type="AlphaFoldDB" id="A0A4U1BCA0"/>
<dbReference type="Pfam" id="PF26341">
    <property type="entry name" value="AAA_SelU"/>
    <property type="match status" value="1"/>
</dbReference>
<dbReference type="OrthoDB" id="9808735at2"/>
<dbReference type="PANTHER" id="PTHR30401">
    <property type="entry name" value="TRNA 2-SELENOURIDINE SYNTHASE"/>
    <property type="match status" value="1"/>
</dbReference>